<dbReference type="InterPro" id="IPR013783">
    <property type="entry name" value="Ig-like_fold"/>
</dbReference>
<dbReference type="FunCoup" id="G3W020">
    <property type="interactions" value="129"/>
</dbReference>
<dbReference type="Pfam" id="PF07686">
    <property type="entry name" value="V-set"/>
    <property type="match status" value="1"/>
</dbReference>
<dbReference type="Ensembl" id="ENSSHAT00000008848.2">
    <property type="protein sequence ID" value="ENSSHAP00000008775.2"/>
    <property type="gene ID" value="ENSSHAG00000007600.2"/>
</dbReference>
<keyword evidence="8" id="KW-0391">Immunity</keyword>
<dbReference type="InterPro" id="IPR013106">
    <property type="entry name" value="Ig_V-set"/>
</dbReference>
<keyword evidence="3 9" id="KW-0732">Signal</keyword>
<reference evidence="11" key="3">
    <citation type="submission" date="2025-09" db="UniProtKB">
        <authorList>
            <consortium name="Ensembl"/>
        </authorList>
    </citation>
    <scope>IDENTIFICATION</scope>
</reference>
<dbReference type="InParanoid" id="G3W020"/>
<feature type="signal peptide" evidence="9">
    <location>
        <begin position="1"/>
        <end position="21"/>
    </location>
</feature>
<dbReference type="GO" id="GO:0042101">
    <property type="term" value="C:T cell receptor complex"/>
    <property type="evidence" value="ECO:0007669"/>
    <property type="project" value="UniProtKB-KW"/>
</dbReference>
<dbReference type="eggNOG" id="ENOG502SVXB">
    <property type="taxonomic scope" value="Eukaryota"/>
</dbReference>
<keyword evidence="12" id="KW-1185">Reference proteome</keyword>
<dbReference type="SMART" id="SM00406">
    <property type="entry name" value="IGv"/>
    <property type="match status" value="1"/>
</dbReference>
<evidence type="ECO:0000259" key="10">
    <source>
        <dbReference type="PROSITE" id="PS50835"/>
    </source>
</evidence>
<keyword evidence="5" id="KW-1015">Disulfide bond</keyword>
<reference evidence="11" key="2">
    <citation type="submission" date="2025-08" db="UniProtKB">
        <authorList>
            <consortium name="Ensembl"/>
        </authorList>
    </citation>
    <scope>IDENTIFICATION</scope>
</reference>
<organism evidence="11 12">
    <name type="scientific">Sarcophilus harrisii</name>
    <name type="common">Tasmanian devil</name>
    <name type="synonym">Sarcophilus laniarius</name>
    <dbReference type="NCBI Taxonomy" id="9305"/>
    <lineage>
        <taxon>Eukaryota</taxon>
        <taxon>Metazoa</taxon>
        <taxon>Chordata</taxon>
        <taxon>Craniata</taxon>
        <taxon>Vertebrata</taxon>
        <taxon>Euteleostomi</taxon>
        <taxon>Mammalia</taxon>
        <taxon>Metatheria</taxon>
        <taxon>Dasyuromorphia</taxon>
        <taxon>Dasyuridae</taxon>
        <taxon>Sarcophilus</taxon>
    </lineage>
</organism>
<evidence type="ECO:0000256" key="9">
    <source>
        <dbReference type="SAM" id="SignalP"/>
    </source>
</evidence>
<evidence type="ECO:0000256" key="7">
    <source>
        <dbReference type="ARBA" id="ARBA00038651"/>
    </source>
</evidence>
<evidence type="ECO:0000313" key="12">
    <source>
        <dbReference type="Proteomes" id="UP000007648"/>
    </source>
</evidence>
<dbReference type="Gene3D" id="2.60.40.10">
    <property type="entry name" value="Immunoglobulins"/>
    <property type="match status" value="1"/>
</dbReference>
<sequence length="111" mass="12584">MEKLLEISLLIFCLQLGWVSCLQKVEQNPQFLRVQEGKSITINCNFTENPQGLQWLRQDAGKGPISLFYLASGMKEEGRFKSMINLKERHSSLHITASQPGDSATYHCAVR</sequence>
<protein>
    <recommendedName>
        <fullName evidence="10">Ig-like domain-containing protein</fullName>
    </recommendedName>
</protein>
<dbReference type="SUPFAM" id="SSF48726">
    <property type="entry name" value="Immunoglobulin"/>
    <property type="match status" value="1"/>
</dbReference>
<dbReference type="PANTHER" id="PTHR19339">
    <property type="entry name" value="T CELL RECEPTOR ALPHA VARIABLE 39"/>
    <property type="match status" value="1"/>
</dbReference>
<evidence type="ECO:0000256" key="2">
    <source>
        <dbReference type="ARBA" id="ARBA00022475"/>
    </source>
</evidence>
<evidence type="ECO:0000256" key="8">
    <source>
        <dbReference type="ARBA" id="ARBA00043266"/>
    </source>
</evidence>
<comment type="subunit">
    <text evidence="7">Alpha-beta TR is a heterodimer composed of an alpha and beta chain; disulfide-linked. The alpha-beta TR is associated with the transmembrane signaling CD3 coreceptor proteins to form the TR-CD3 (TcR or TCR). The assembly of alpha-beta TR heterodimers with CD3 occurs in the endoplasmic reticulum where a single alpha-beta TR heterodimer associates with one CD3D-CD3E heterodimer, one CD3G-CD3E heterodimer and one CD247 homodimer forming a stable octameric structure. CD3D-CD3E and CD3G-CD3E heterodimers preferentially associate with TR alpha and TR beta chains, respectively. The association of the CD247 homodimer is the last step of TcR assembly in the endoplasmic reticulum and is required for transport to the cell surface.</text>
</comment>
<keyword evidence="8" id="KW-1279">T cell receptor</keyword>
<feature type="domain" description="Ig-like" evidence="10">
    <location>
        <begin position="23"/>
        <end position="111"/>
    </location>
</feature>
<dbReference type="PANTHER" id="PTHR19339:SF0">
    <property type="entry name" value="T CELL RECEPTOR ALPHA VARIABLE 41"/>
    <property type="match status" value="1"/>
</dbReference>
<dbReference type="Proteomes" id="UP000007648">
    <property type="component" value="Unassembled WGS sequence"/>
</dbReference>
<evidence type="ECO:0000256" key="1">
    <source>
        <dbReference type="ARBA" id="ARBA00004236"/>
    </source>
</evidence>
<keyword evidence="4" id="KW-0472">Membrane</keyword>
<proteinExistence type="predicted"/>
<dbReference type="PROSITE" id="PS50835">
    <property type="entry name" value="IG_LIKE"/>
    <property type="match status" value="1"/>
</dbReference>
<comment type="subcellular location">
    <subcellularLocation>
        <location evidence="1">Cell membrane</location>
    </subcellularLocation>
</comment>
<evidence type="ECO:0000256" key="3">
    <source>
        <dbReference type="ARBA" id="ARBA00022729"/>
    </source>
</evidence>
<dbReference type="InterPro" id="IPR036179">
    <property type="entry name" value="Ig-like_dom_sf"/>
</dbReference>
<keyword evidence="2" id="KW-1003">Cell membrane</keyword>
<accession>G3W020</accession>
<keyword evidence="8" id="KW-1064">Adaptive immunity</keyword>
<dbReference type="HOGENOM" id="CLU_077975_8_3_1"/>
<name>G3W020_SARHA</name>
<dbReference type="GeneTree" id="ENSGT00900000140957"/>
<evidence type="ECO:0000256" key="4">
    <source>
        <dbReference type="ARBA" id="ARBA00023136"/>
    </source>
</evidence>
<dbReference type="InterPro" id="IPR007110">
    <property type="entry name" value="Ig-like_dom"/>
</dbReference>
<evidence type="ECO:0000256" key="6">
    <source>
        <dbReference type="ARBA" id="ARBA00023180"/>
    </source>
</evidence>
<dbReference type="InterPro" id="IPR051896">
    <property type="entry name" value="TCR_alpha_variable"/>
</dbReference>
<evidence type="ECO:0000256" key="5">
    <source>
        <dbReference type="ARBA" id="ARBA00023157"/>
    </source>
</evidence>
<feature type="chain" id="PRO_5029594285" description="Ig-like domain-containing protein" evidence="9">
    <location>
        <begin position="22"/>
        <end position="111"/>
    </location>
</feature>
<evidence type="ECO:0000313" key="11">
    <source>
        <dbReference type="Ensembl" id="ENSSHAP00000008775.2"/>
    </source>
</evidence>
<dbReference type="PROSITE" id="PS51257">
    <property type="entry name" value="PROKAR_LIPOPROTEIN"/>
    <property type="match status" value="1"/>
</dbReference>
<dbReference type="AlphaFoldDB" id="G3W020"/>
<keyword evidence="6" id="KW-0325">Glycoprotein</keyword>
<reference evidence="11 12" key="1">
    <citation type="journal article" date="2011" name="Proc. Natl. Acad. Sci. U.S.A.">
        <title>Genetic diversity and population structure of the endangered marsupial Sarcophilus harrisii (Tasmanian devil).</title>
        <authorList>
            <person name="Miller W."/>
            <person name="Hayes V.M."/>
            <person name="Ratan A."/>
            <person name="Petersen D.C."/>
            <person name="Wittekindt N.E."/>
            <person name="Miller J."/>
            <person name="Walenz B."/>
            <person name="Knight J."/>
            <person name="Qi J."/>
            <person name="Zhao F."/>
            <person name="Wang Q."/>
            <person name="Bedoya-Reina O.C."/>
            <person name="Katiyar N."/>
            <person name="Tomsho L.P."/>
            <person name="Kasson L.M."/>
            <person name="Hardie R.A."/>
            <person name="Woodbridge P."/>
            <person name="Tindall E.A."/>
            <person name="Bertelsen M.F."/>
            <person name="Dixon D."/>
            <person name="Pyecroft S."/>
            <person name="Helgen K.M."/>
            <person name="Lesk A.M."/>
            <person name="Pringle T.H."/>
            <person name="Patterson N."/>
            <person name="Zhang Y."/>
            <person name="Kreiss A."/>
            <person name="Woods G.M."/>
            <person name="Jones M.E."/>
            <person name="Schuster S.C."/>
        </authorList>
    </citation>
    <scope>NUCLEOTIDE SEQUENCE [LARGE SCALE GENOMIC DNA]</scope>
</reference>